<dbReference type="SUPFAM" id="SSF50978">
    <property type="entry name" value="WD40 repeat-like"/>
    <property type="match status" value="1"/>
</dbReference>
<evidence type="ECO:0000256" key="4">
    <source>
        <dbReference type="ARBA" id="ARBA00022989"/>
    </source>
</evidence>
<reference evidence="8" key="1">
    <citation type="journal article" date="2022" name="Microb. Genom.">
        <title>A global pangenome for the wheat fungal pathogen Pyrenophora tritici-repentis and prediction of effector protein structural homology.</title>
        <authorList>
            <person name="Moolhuijzen P.M."/>
            <person name="See P.T."/>
            <person name="Shi G."/>
            <person name="Powell H.R."/>
            <person name="Cockram J."/>
            <person name="Jorgensen L.N."/>
            <person name="Benslimane H."/>
            <person name="Strelkov S.E."/>
            <person name="Turner J."/>
            <person name="Liu Z."/>
            <person name="Moffat C.S."/>
        </authorList>
    </citation>
    <scope>NUCLEOTIDE SEQUENCE [LARGE SCALE GENOMIC DNA]</scope>
</reference>
<dbReference type="GO" id="GO:0015742">
    <property type="term" value="P:alpha-ketoglutarate transport"/>
    <property type="evidence" value="ECO:0007669"/>
    <property type="project" value="TreeGrafter"/>
</dbReference>
<dbReference type="GO" id="GO:0005739">
    <property type="term" value="C:mitochondrion"/>
    <property type="evidence" value="ECO:0007669"/>
    <property type="project" value="TreeGrafter"/>
</dbReference>
<keyword evidence="8" id="KW-1185">Reference proteome</keyword>
<comment type="caution">
    <text evidence="7">The sequence shown here is derived from an EMBL/GenBank/DDBJ whole genome shotgun (WGS) entry which is preliminary data.</text>
</comment>
<protein>
    <submittedName>
        <fullName evidence="7">Mitochondrial DNA replication protein YHM2</fullName>
    </submittedName>
</protein>
<feature type="repeat" description="Solcar" evidence="6">
    <location>
        <begin position="21"/>
        <end position="103"/>
    </location>
</feature>
<evidence type="ECO:0000256" key="6">
    <source>
        <dbReference type="PROSITE-ProRule" id="PRU00282"/>
    </source>
</evidence>
<dbReference type="InterPro" id="IPR053017">
    <property type="entry name" value="Mito_Cit/Oxoglu_Carrier"/>
</dbReference>
<dbReference type="InterPro" id="IPR018108">
    <property type="entry name" value="MCP_transmembrane"/>
</dbReference>
<feature type="repeat" description="Solcar" evidence="6">
    <location>
        <begin position="215"/>
        <end position="303"/>
    </location>
</feature>
<dbReference type="FunFam" id="1.50.40.10:FF:000085">
    <property type="entry name" value="Tricarboxylate carrier, putative"/>
    <property type="match status" value="1"/>
</dbReference>
<gene>
    <name evidence="7" type="ORF">Ptr86124_003879</name>
</gene>
<sequence length="876" mass="96878">MSSTSVTGLPSGPPVLEKKPVKFSNLLLGAGLNMFEVTTLGQPLEVVKTTMAANRSEGFGGAIGRIWSRGGVLGFYQGLIPWAWIEASTKGAVLLFVASEAEYYAKSFGAPDFVAGISGGMTGGLAQAYATMGFCTCMKTVEITKHKVAATGAKPPGTLETFMQIWRTEGLRGINRGVNAVAVRQVTNWGSRFGLSRVAETGIRKVMKKENGEKLTVVEKITASALGGGLSAWNQPIEVIRVELQSKTVDPNRPKNLNVASAFKYIYSNNGVKGLYRGVAPRIGLGVWQTVCMVALGDVAKEAVEKLTGDKFPNHALAPQIREWRCDLTALSQRYNIYLVASNDVIHVYQPSFPDQSLSEPELVIHPPSTGQTGPGIFADNHRSINRILVDYLGNEEILLLARDDGDVVGYRTEEIHRALERRTTKDEPASEDDIHCFLLRNVGASAWGLAVHREARIIAISANTHCITVIAYALALRDADPTRETENVFTLQARGNIPSITFNDESGNFLLSCSIDGETILWNLRDRTWVSLIKVGFCLWANKLEPPKEWVFGRGNSCGCPDAQVYIHGNWGAIALDTRCAYELTLEEETALEPKSLESVFLDVTAHKTQFTIHESCEHLSGLSCYFSDESESESETEESDMDIQLAAVQEALSSDAAPRRVRQPLSEPYCSIKPNSESAETAKEIQMTKQPSNPFLIITKEEIFLFQSPQVKQGQSRPECVVTMRRPLHPGEWSLDLVPEDRHCYFAQIPELGVFLVGSPIGRVGVFTLYWTKDEGNPQPRYGFKLEYLLPFREKNENMVVGMYLESRLAGVAVAPVQGMFDQTSDPDPEDREEQVLQPRRWRVLLHYTDSMVLSFELSKRKTSEAPSLDEIIV</sequence>
<proteinExistence type="predicted"/>
<keyword evidence="3" id="KW-0496">Mitochondrion</keyword>
<dbReference type="InterPro" id="IPR015943">
    <property type="entry name" value="WD40/YVTN_repeat-like_dom_sf"/>
</dbReference>
<keyword evidence="4" id="KW-1133">Transmembrane helix</keyword>
<dbReference type="SUPFAM" id="SSF103506">
    <property type="entry name" value="Mitochondrial carrier"/>
    <property type="match status" value="1"/>
</dbReference>
<dbReference type="Pfam" id="PF00153">
    <property type="entry name" value="Mito_carr"/>
    <property type="match status" value="3"/>
</dbReference>
<dbReference type="GO" id="GO:0016020">
    <property type="term" value="C:membrane"/>
    <property type="evidence" value="ECO:0007669"/>
    <property type="project" value="UniProtKB-SubCell"/>
</dbReference>
<organism evidence="7 8">
    <name type="scientific">Pyrenophora tritici-repentis</name>
    <dbReference type="NCBI Taxonomy" id="45151"/>
    <lineage>
        <taxon>Eukaryota</taxon>
        <taxon>Fungi</taxon>
        <taxon>Dikarya</taxon>
        <taxon>Ascomycota</taxon>
        <taxon>Pezizomycotina</taxon>
        <taxon>Dothideomycetes</taxon>
        <taxon>Pleosporomycetidae</taxon>
        <taxon>Pleosporales</taxon>
        <taxon>Pleosporineae</taxon>
        <taxon>Pleosporaceae</taxon>
        <taxon>Pyrenophora</taxon>
    </lineage>
</organism>
<dbReference type="FunFam" id="1.50.40.10:FF:000053">
    <property type="entry name" value="Mitochondrial DNA replication protein"/>
    <property type="match status" value="1"/>
</dbReference>
<keyword evidence="2 6" id="KW-0812">Transmembrane</keyword>
<dbReference type="GO" id="GO:0005371">
    <property type="term" value="F:tricarboxylate secondary active transmembrane transporter activity"/>
    <property type="evidence" value="ECO:0007669"/>
    <property type="project" value="TreeGrafter"/>
</dbReference>
<keyword evidence="5 6" id="KW-0472">Membrane</keyword>
<feature type="repeat" description="Solcar" evidence="6">
    <location>
        <begin position="118"/>
        <end position="202"/>
    </location>
</feature>
<evidence type="ECO:0000256" key="5">
    <source>
        <dbReference type="ARBA" id="ARBA00023136"/>
    </source>
</evidence>
<dbReference type="Gene3D" id="1.50.40.10">
    <property type="entry name" value="Mitochondrial carrier domain"/>
    <property type="match status" value="2"/>
</dbReference>
<evidence type="ECO:0000256" key="2">
    <source>
        <dbReference type="ARBA" id="ARBA00022692"/>
    </source>
</evidence>
<comment type="subcellular location">
    <subcellularLocation>
        <location evidence="1">Membrane</location>
        <topology evidence="1">Multi-pass membrane protein</topology>
    </subcellularLocation>
</comment>
<dbReference type="Proteomes" id="UP000249757">
    <property type="component" value="Unassembled WGS sequence"/>
</dbReference>
<dbReference type="PROSITE" id="PS50920">
    <property type="entry name" value="SOLCAR"/>
    <property type="match status" value="3"/>
</dbReference>
<dbReference type="InterPro" id="IPR036322">
    <property type="entry name" value="WD40_repeat_dom_sf"/>
</dbReference>
<evidence type="ECO:0000256" key="1">
    <source>
        <dbReference type="ARBA" id="ARBA00004141"/>
    </source>
</evidence>
<evidence type="ECO:0000313" key="7">
    <source>
        <dbReference type="EMBL" id="KAI1516942.1"/>
    </source>
</evidence>
<dbReference type="InterPro" id="IPR023395">
    <property type="entry name" value="MCP_dom_sf"/>
</dbReference>
<evidence type="ECO:0000256" key="3">
    <source>
        <dbReference type="ARBA" id="ARBA00022792"/>
    </source>
</evidence>
<dbReference type="OrthoDB" id="10253709at2759"/>
<name>A0A922T2C9_9PLEO</name>
<dbReference type="PANTHER" id="PTHR46982:SF1">
    <property type="entry name" value="CITRATE_OXOGLUTARATE CARRIER PROTEIN"/>
    <property type="match status" value="1"/>
</dbReference>
<dbReference type="AlphaFoldDB" id="A0A922T2C9"/>
<accession>A0A922T2C9</accession>
<evidence type="ECO:0000313" key="8">
    <source>
        <dbReference type="Proteomes" id="UP000249757"/>
    </source>
</evidence>
<dbReference type="GO" id="GO:0006843">
    <property type="term" value="P:mitochondrial citrate transmembrane transport"/>
    <property type="evidence" value="ECO:0007669"/>
    <property type="project" value="TreeGrafter"/>
</dbReference>
<keyword evidence="3" id="KW-0999">Mitochondrion inner membrane</keyword>
<dbReference type="PANTHER" id="PTHR46982">
    <property type="entry name" value="CITRATE/OXOGLUTARATE CARRIER PROTEIN"/>
    <property type="match status" value="1"/>
</dbReference>
<dbReference type="EMBL" id="NRDI02000004">
    <property type="protein sequence ID" value="KAI1516942.1"/>
    <property type="molecule type" value="Genomic_DNA"/>
</dbReference>
<dbReference type="Gene3D" id="2.130.10.10">
    <property type="entry name" value="YVTN repeat-like/Quinoprotein amine dehydrogenase"/>
    <property type="match status" value="1"/>
</dbReference>